<accession>A0ABW6KEB1</accession>
<gene>
    <name evidence="1" type="ORF">ACFYKX_11085</name>
</gene>
<sequence>MNILKKLNKWLFGTGFEVGDRVFWKNLHHPEFTGEYVVTSRRDKRGFVGVYNEKMQNRWVRWFDLEPLD</sequence>
<organism evidence="1 2">
    <name type="scientific">Cytobacillus spartinae</name>
    <dbReference type="NCBI Taxonomy" id="3299023"/>
    <lineage>
        <taxon>Bacteria</taxon>
        <taxon>Bacillati</taxon>
        <taxon>Bacillota</taxon>
        <taxon>Bacilli</taxon>
        <taxon>Bacillales</taxon>
        <taxon>Bacillaceae</taxon>
        <taxon>Cytobacillus</taxon>
    </lineage>
</organism>
<evidence type="ECO:0000313" key="2">
    <source>
        <dbReference type="Proteomes" id="UP001601059"/>
    </source>
</evidence>
<dbReference type="Proteomes" id="UP001601059">
    <property type="component" value="Unassembled WGS sequence"/>
</dbReference>
<proteinExistence type="predicted"/>
<dbReference type="RefSeq" id="WP_389360990.1">
    <property type="nucleotide sequence ID" value="NZ_JBIACK010000004.1"/>
</dbReference>
<keyword evidence="2" id="KW-1185">Reference proteome</keyword>
<reference evidence="1 2" key="1">
    <citation type="submission" date="2024-08" db="EMBL/GenBank/DDBJ databases">
        <title>Two novel Cytobacillus novel species.</title>
        <authorList>
            <person name="Liu G."/>
        </authorList>
    </citation>
    <scope>NUCLEOTIDE SEQUENCE [LARGE SCALE GENOMIC DNA]</scope>
    <source>
        <strain evidence="1 2">FJAT-54145</strain>
    </source>
</reference>
<dbReference type="EMBL" id="JBIACK010000004">
    <property type="protein sequence ID" value="MFE8701138.1"/>
    <property type="molecule type" value="Genomic_DNA"/>
</dbReference>
<protein>
    <submittedName>
        <fullName evidence="1">Uncharacterized protein</fullName>
    </submittedName>
</protein>
<name>A0ABW6KEB1_9BACI</name>
<evidence type="ECO:0000313" key="1">
    <source>
        <dbReference type="EMBL" id="MFE8701138.1"/>
    </source>
</evidence>
<comment type="caution">
    <text evidence="1">The sequence shown here is derived from an EMBL/GenBank/DDBJ whole genome shotgun (WGS) entry which is preliminary data.</text>
</comment>